<accession>A0A2L1UZ19</accession>
<evidence type="ECO:0000256" key="1">
    <source>
        <dbReference type="SAM" id="Phobius"/>
    </source>
</evidence>
<sequence length="220" mass="24904">MMKVNKSRRTNITWKVKFWIMPVLYLIAWGRNAYVLASPQAMTIGISAFLLMNLCIFCLLFKSQFKRVEDSFINIVFIEKIVTRKAAKSFLMWLPLIVIGCWLGVIGFIVLSTIAMWLSAFVFLFSSSIDFNIISPGALSTMIGNQHSENYYNDKQSAKFMNNESLVQTVAYENLTPLVSELPTAIAYENTDYGTNPTTGLPMLNDSYDIGGNFYGFDNN</sequence>
<dbReference type="AlphaFoldDB" id="A0A2L1UZ19"/>
<name>A0A2L1UZ19_9GAMM</name>
<feature type="transmembrane region" description="Helical" evidence="1">
    <location>
        <begin position="90"/>
        <end position="110"/>
    </location>
</feature>
<dbReference type="Proteomes" id="UP000239197">
    <property type="component" value="Plasmid unnamed2"/>
</dbReference>
<dbReference type="KEGG" id="rox:BV494_24640"/>
<gene>
    <name evidence="2" type="ORF">BV494_24640</name>
</gene>
<keyword evidence="3" id="KW-1185">Reference proteome</keyword>
<feature type="transmembrane region" description="Helical" evidence="1">
    <location>
        <begin position="12"/>
        <end position="29"/>
    </location>
</feature>
<evidence type="ECO:0000313" key="2">
    <source>
        <dbReference type="EMBL" id="AVF38088.1"/>
    </source>
</evidence>
<proteinExistence type="predicted"/>
<keyword evidence="1" id="KW-0812">Transmembrane</keyword>
<protein>
    <recommendedName>
        <fullName evidence="4">Conjugal transfer protein TraS</fullName>
    </recommendedName>
</protein>
<geneLocation type="plasmid" evidence="2 3">
    <name>unnamed2</name>
</geneLocation>
<keyword evidence="1" id="KW-1133">Transmembrane helix</keyword>
<evidence type="ECO:0000313" key="3">
    <source>
        <dbReference type="Proteomes" id="UP000239197"/>
    </source>
</evidence>
<evidence type="ECO:0008006" key="4">
    <source>
        <dbReference type="Google" id="ProtNLM"/>
    </source>
</evidence>
<organism evidence="2 3">
    <name type="scientific">Rahnella sikkimica</name>
    <dbReference type="NCBI Taxonomy" id="1805933"/>
    <lineage>
        <taxon>Bacteria</taxon>
        <taxon>Pseudomonadati</taxon>
        <taxon>Pseudomonadota</taxon>
        <taxon>Gammaproteobacteria</taxon>
        <taxon>Enterobacterales</taxon>
        <taxon>Yersiniaceae</taxon>
        <taxon>Rahnella</taxon>
    </lineage>
</organism>
<feature type="transmembrane region" description="Helical" evidence="1">
    <location>
        <begin position="41"/>
        <end position="61"/>
    </location>
</feature>
<keyword evidence="2" id="KW-0614">Plasmid</keyword>
<dbReference type="RefSeq" id="WP_104925416.1">
    <property type="nucleotide sequence ID" value="NZ_CP019064.1"/>
</dbReference>
<dbReference type="EMBL" id="CP019064">
    <property type="protein sequence ID" value="AVF38088.1"/>
    <property type="molecule type" value="Genomic_DNA"/>
</dbReference>
<reference evidence="3" key="1">
    <citation type="submission" date="2017-01" db="EMBL/GenBank/DDBJ databases">
        <title>Genome sequence of Rouxiella sp. ERMR1:05.</title>
        <authorList>
            <person name="Kumar R."/>
            <person name="Singh D."/>
            <person name="Kumar S."/>
        </authorList>
    </citation>
    <scope>NUCLEOTIDE SEQUENCE [LARGE SCALE GENOMIC DNA]</scope>
    <source>
        <strain evidence="3">ERMR1:05</strain>
        <plasmid evidence="3">unnamed2</plasmid>
    </source>
</reference>
<keyword evidence="1" id="KW-0472">Membrane</keyword>